<proteinExistence type="predicted"/>
<accession>A0A8S9M888</accession>
<sequence>MYLLCWKVEISMGRKYAFSYIESHVVSRKEENKAILAPEVEETAQPLIDPGSKRYAAEITKTWNFPMIYVHKRLVTVSPRN</sequence>
<name>A0A8S9M888_BRACR</name>
<evidence type="ECO:0000313" key="1">
    <source>
        <dbReference type="EMBL" id="KAF2613406.1"/>
    </source>
</evidence>
<comment type="caution">
    <text evidence="1">The sequence shown here is derived from an EMBL/GenBank/DDBJ whole genome shotgun (WGS) entry which is preliminary data.</text>
</comment>
<organism evidence="1">
    <name type="scientific">Brassica cretica</name>
    <name type="common">Mustard</name>
    <dbReference type="NCBI Taxonomy" id="69181"/>
    <lineage>
        <taxon>Eukaryota</taxon>
        <taxon>Viridiplantae</taxon>
        <taxon>Streptophyta</taxon>
        <taxon>Embryophyta</taxon>
        <taxon>Tracheophyta</taxon>
        <taxon>Spermatophyta</taxon>
        <taxon>Magnoliopsida</taxon>
        <taxon>eudicotyledons</taxon>
        <taxon>Gunneridae</taxon>
        <taxon>Pentapetalae</taxon>
        <taxon>rosids</taxon>
        <taxon>malvids</taxon>
        <taxon>Brassicales</taxon>
        <taxon>Brassicaceae</taxon>
        <taxon>Brassiceae</taxon>
        <taxon>Brassica</taxon>
    </lineage>
</organism>
<reference evidence="1" key="1">
    <citation type="submission" date="2019-12" db="EMBL/GenBank/DDBJ databases">
        <title>Genome sequencing and annotation of Brassica cretica.</title>
        <authorList>
            <person name="Studholme D.J."/>
            <person name="Sarris P.F."/>
        </authorList>
    </citation>
    <scope>NUCLEOTIDE SEQUENCE</scope>
    <source>
        <strain evidence="1">PFS-102/07</strain>
        <tissue evidence="1">Leaf</tissue>
    </source>
</reference>
<protein>
    <submittedName>
        <fullName evidence="1">Uncharacterized protein</fullName>
    </submittedName>
</protein>
<dbReference type="AlphaFoldDB" id="A0A8S9M888"/>
<dbReference type="EMBL" id="QGKY02000089">
    <property type="protein sequence ID" value="KAF2613406.1"/>
    <property type="molecule type" value="Genomic_DNA"/>
</dbReference>
<gene>
    <name evidence="1" type="ORF">F2Q70_00010982</name>
</gene>